<dbReference type="Gene3D" id="3.80.10.10">
    <property type="entry name" value="Ribonuclease Inhibitor"/>
    <property type="match status" value="1"/>
</dbReference>
<dbReference type="EMBL" id="KN657976">
    <property type="protein sequence ID" value="KHN21330.1"/>
    <property type="molecule type" value="Genomic_DNA"/>
</dbReference>
<organism evidence="1">
    <name type="scientific">Glycine soja</name>
    <name type="common">Wild soybean</name>
    <dbReference type="NCBI Taxonomy" id="3848"/>
    <lineage>
        <taxon>Eukaryota</taxon>
        <taxon>Viridiplantae</taxon>
        <taxon>Streptophyta</taxon>
        <taxon>Embryophyta</taxon>
        <taxon>Tracheophyta</taxon>
        <taxon>Spermatophyta</taxon>
        <taxon>Magnoliopsida</taxon>
        <taxon>eudicotyledons</taxon>
        <taxon>Gunneridae</taxon>
        <taxon>Pentapetalae</taxon>
        <taxon>rosids</taxon>
        <taxon>fabids</taxon>
        <taxon>Fabales</taxon>
        <taxon>Fabaceae</taxon>
        <taxon>Papilionoideae</taxon>
        <taxon>50 kb inversion clade</taxon>
        <taxon>NPAAA clade</taxon>
        <taxon>indigoferoid/millettioid clade</taxon>
        <taxon>Phaseoleae</taxon>
        <taxon>Glycine</taxon>
        <taxon>Glycine subgen. Soja</taxon>
    </lineage>
</organism>
<dbReference type="InterPro" id="IPR032675">
    <property type="entry name" value="LRR_dom_sf"/>
</dbReference>
<accession>A0A0B2QJ24</accession>
<name>A0A0B2QJ24_GLYSO</name>
<reference evidence="1" key="1">
    <citation type="submission" date="2014-07" db="EMBL/GenBank/DDBJ databases">
        <title>Identification of a novel salt tolerance gene in wild soybean by whole-genome sequencing.</title>
        <authorList>
            <person name="Lam H.-M."/>
            <person name="Qi X."/>
            <person name="Li M.-W."/>
            <person name="Liu X."/>
            <person name="Xie M."/>
            <person name="Ni M."/>
            <person name="Xu X."/>
        </authorList>
    </citation>
    <scope>NUCLEOTIDE SEQUENCE [LARGE SCALE GENOMIC DNA]</scope>
    <source>
        <tissue evidence="1">Root</tissue>
    </source>
</reference>
<dbReference type="Proteomes" id="UP000053555">
    <property type="component" value="Unassembled WGS sequence"/>
</dbReference>
<dbReference type="SUPFAM" id="SSF52047">
    <property type="entry name" value="RNI-like"/>
    <property type="match status" value="1"/>
</dbReference>
<gene>
    <name evidence="1" type="ORF">glysoja_024830</name>
</gene>
<sequence>MVSKPIAYLGSRLFYGSVSPSFQLFPSLKILSFKGIVEWEESTLIRGTSIEFPSLSYLSLKDCLKLKGTLPNNLPSIDFKLSGCPLLVPMSLSLLHDLIITHCPDDSFSAGGLPTPNLIHLHMSYYDKLSLLSKPINTLASLQGLNIGGLPNL</sequence>
<proteinExistence type="predicted"/>
<dbReference type="AlphaFoldDB" id="A0A0B2QJ24"/>
<protein>
    <submittedName>
        <fullName evidence="1">Uncharacterized protein</fullName>
    </submittedName>
</protein>
<evidence type="ECO:0000313" key="1">
    <source>
        <dbReference type="EMBL" id="KHN21330.1"/>
    </source>
</evidence>